<evidence type="ECO:0000256" key="9">
    <source>
        <dbReference type="RuleBase" id="RU000461"/>
    </source>
</evidence>
<keyword evidence="13" id="KW-1185">Reference proteome</keyword>
<proteinExistence type="evidence at transcript level"/>
<evidence type="ECO:0000313" key="11">
    <source>
        <dbReference type="EMBL" id="AIM47556.1"/>
    </source>
</evidence>
<gene>
    <name evidence="12" type="ORF">JCGZ_22598</name>
</gene>
<dbReference type="SMR" id="A0A067JQE1"/>
<reference evidence="11" key="1">
    <citation type="journal article" date="2014" name="Plant Cell">
        <title>Production of bioactive diterpenoids in the euphorbiaceae depends on evolutionarily conserved gene clusters.</title>
        <authorList>
            <person name="King A.J."/>
            <person name="Brown G.D."/>
            <person name="Gilday A.D."/>
            <person name="Larson T.R."/>
            <person name="Graham I.A."/>
        </authorList>
    </citation>
    <scope>NUCLEOTIDE SEQUENCE</scope>
</reference>
<evidence type="ECO:0000256" key="3">
    <source>
        <dbReference type="ARBA" id="ARBA00022617"/>
    </source>
</evidence>
<dbReference type="EMBL" id="KF986821">
    <property type="protein sequence ID" value="AIM47556.1"/>
    <property type="molecule type" value="mRNA"/>
</dbReference>
<dbReference type="PRINTS" id="PR00463">
    <property type="entry name" value="EP450I"/>
</dbReference>
<comment type="similarity">
    <text evidence="2 9">Belongs to the cytochrome P450 family.</text>
</comment>
<dbReference type="InterPro" id="IPR002401">
    <property type="entry name" value="Cyt_P450_E_grp-I"/>
</dbReference>
<dbReference type="SUPFAM" id="SSF48264">
    <property type="entry name" value="Cytochrome P450"/>
    <property type="match status" value="1"/>
</dbReference>
<dbReference type="GO" id="GO:0004497">
    <property type="term" value="F:monooxygenase activity"/>
    <property type="evidence" value="ECO:0007669"/>
    <property type="project" value="UniProtKB-KW"/>
</dbReference>
<dbReference type="Gene3D" id="1.10.630.10">
    <property type="entry name" value="Cytochrome P450"/>
    <property type="match status" value="1"/>
</dbReference>
<dbReference type="InterPro" id="IPR001128">
    <property type="entry name" value="Cyt_P450"/>
</dbReference>
<keyword evidence="4 8" id="KW-0479">Metal-binding</keyword>
<dbReference type="Proteomes" id="UP000027138">
    <property type="component" value="Unassembled WGS sequence"/>
</dbReference>
<organism evidence="12 13">
    <name type="scientific">Jatropha curcas</name>
    <name type="common">Barbados nut</name>
    <dbReference type="NCBI Taxonomy" id="180498"/>
    <lineage>
        <taxon>Eukaryota</taxon>
        <taxon>Viridiplantae</taxon>
        <taxon>Streptophyta</taxon>
        <taxon>Embryophyta</taxon>
        <taxon>Tracheophyta</taxon>
        <taxon>Spermatophyta</taxon>
        <taxon>Magnoliopsida</taxon>
        <taxon>eudicotyledons</taxon>
        <taxon>Gunneridae</taxon>
        <taxon>Pentapetalae</taxon>
        <taxon>rosids</taxon>
        <taxon>fabids</taxon>
        <taxon>Malpighiales</taxon>
        <taxon>Euphorbiaceae</taxon>
        <taxon>Crotonoideae</taxon>
        <taxon>Jatropheae</taxon>
        <taxon>Jatropha</taxon>
    </lineage>
</organism>
<accession>A0A067JQE1</accession>
<sequence>MEYQILSSPTLIALLVFVATVVIKLWKRPTIANNNPPPGPWKLPLIGNLHNLFGRDQPHHRLRDLAGKYGAVMGFQLGQVPTVVISSAEIAKQVLKTHEFQFIDRPSLLAADIVLYNRSDIIFAPYGDYWRQIKKIAILELLSSKRVQSFKSVREEEVSSFFKFLYSKAGSPVNLSRTLLSLTNGIIAKTSIGKKCKRQEEIIAVITDAIKATGGFSVADVFPSFKFLHIITGISSTIRRIHREADTILEEIMDEHKANNESKNEPDNILDVLLDIQQRGNLEFPLTADNIKAIILEMFGAASDTSSVTIEWAMSEMMKNPWTMKKAQEEVREVFNGTGDVSEASLQELQYLKLVIKETLRLHPPLTLIPRECNQKCQINEYDIYPKTRVLVNAWAIGRDPNWWTDPERFDPERFRCGSVDFKGTDFEFIPFGAGKRMCPGITMAMANIELILAQLLYHFNWELPGKAKPETLDMSESFGLAVKRKVELNLIPTAFNP</sequence>
<dbReference type="PROSITE" id="PS00086">
    <property type="entry name" value="CYTOCHROME_P450"/>
    <property type="match status" value="1"/>
</dbReference>
<dbReference type="PRINTS" id="PR00385">
    <property type="entry name" value="P450"/>
</dbReference>
<evidence type="ECO:0000313" key="13">
    <source>
        <dbReference type="Proteomes" id="UP000027138"/>
    </source>
</evidence>
<dbReference type="AlphaFoldDB" id="A0A067JQE1"/>
<feature type="binding site" description="axial binding residue" evidence="8">
    <location>
        <position position="439"/>
    </location>
    <ligand>
        <name>heme</name>
        <dbReference type="ChEBI" id="CHEBI:30413"/>
    </ligand>
    <ligandPart>
        <name>Fe</name>
        <dbReference type="ChEBI" id="CHEBI:18248"/>
    </ligandPart>
</feature>
<evidence type="ECO:0000256" key="2">
    <source>
        <dbReference type="ARBA" id="ARBA00010617"/>
    </source>
</evidence>
<evidence type="ECO:0000256" key="5">
    <source>
        <dbReference type="ARBA" id="ARBA00023002"/>
    </source>
</evidence>
<dbReference type="KEGG" id="jcu:105646158"/>
<keyword evidence="3 8" id="KW-0349">Heme</keyword>
<keyword evidence="10" id="KW-1133">Transmembrane helix</keyword>
<evidence type="ECO:0000313" key="12">
    <source>
        <dbReference type="EMBL" id="KDP25063.1"/>
    </source>
</evidence>
<evidence type="ECO:0000256" key="6">
    <source>
        <dbReference type="ARBA" id="ARBA00023004"/>
    </source>
</evidence>
<comment type="cofactor">
    <cofactor evidence="1 8">
        <name>heme</name>
        <dbReference type="ChEBI" id="CHEBI:30413"/>
    </cofactor>
</comment>
<dbReference type="GO" id="GO:0016705">
    <property type="term" value="F:oxidoreductase activity, acting on paired donors, with incorporation or reduction of molecular oxygen"/>
    <property type="evidence" value="ECO:0007669"/>
    <property type="project" value="InterPro"/>
</dbReference>
<keyword evidence="7 9" id="KW-0503">Monooxygenase</keyword>
<dbReference type="CDD" id="cd11072">
    <property type="entry name" value="CYP71-like"/>
    <property type="match status" value="1"/>
</dbReference>
<protein>
    <submittedName>
        <fullName evidence="11">CYP726A26</fullName>
    </submittedName>
</protein>
<evidence type="ECO:0000256" key="7">
    <source>
        <dbReference type="ARBA" id="ARBA00023033"/>
    </source>
</evidence>
<dbReference type="EMBL" id="KK914999">
    <property type="protein sequence ID" value="KDP25063.1"/>
    <property type="molecule type" value="Genomic_DNA"/>
</dbReference>
<dbReference type="PANTHER" id="PTHR47955">
    <property type="entry name" value="CYTOCHROME P450 FAMILY 71 PROTEIN"/>
    <property type="match status" value="1"/>
</dbReference>
<dbReference type="OrthoDB" id="2789670at2759"/>
<evidence type="ECO:0000256" key="4">
    <source>
        <dbReference type="ARBA" id="ARBA00022723"/>
    </source>
</evidence>
<keyword evidence="10" id="KW-0812">Transmembrane</keyword>
<dbReference type="GO" id="GO:0005506">
    <property type="term" value="F:iron ion binding"/>
    <property type="evidence" value="ECO:0007669"/>
    <property type="project" value="InterPro"/>
</dbReference>
<feature type="transmembrane region" description="Helical" evidence="10">
    <location>
        <begin position="6"/>
        <end position="26"/>
    </location>
</feature>
<evidence type="ECO:0000256" key="8">
    <source>
        <dbReference type="PIRSR" id="PIRSR602401-1"/>
    </source>
</evidence>
<keyword evidence="10" id="KW-0472">Membrane</keyword>
<dbReference type="Pfam" id="PF00067">
    <property type="entry name" value="p450"/>
    <property type="match status" value="1"/>
</dbReference>
<dbReference type="GO" id="GO:0020037">
    <property type="term" value="F:heme binding"/>
    <property type="evidence" value="ECO:0007669"/>
    <property type="project" value="InterPro"/>
</dbReference>
<keyword evidence="6 8" id="KW-0408">Iron</keyword>
<reference evidence="12 13" key="2">
    <citation type="journal article" date="2014" name="PLoS ONE">
        <title>Global Analysis of Gene Expression Profiles in Physic Nut (Jatropha curcas L.) Seedlings Exposed to Salt Stress.</title>
        <authorList>
            <person name="Zhang L."/>
            <person name="Zhang C."/>
            <person name="Wu P."/>
            <person name="Chen Y."/>
            <person name="Li M."/>
            <person name="Jiang H."/>
            <person name="Wu G."/>
        </authorList>
    </citation>
    <scope>NUCLEOTIDE SEQUENCE [LARGE SCALE GENOMIC DNA]</scope>
    <source>
        <strain evidence="13">cv. GZQX0401</strain>
        <tissue evidence="12">Young leaves</tissue>
    </source>
</reference>
<evidence type="ECO:0000256" key="10">
    <source>
        <dbReference type="SAM" id="Phobius"/>
    </source>
</evidence>
<evidence type="ECO:0000256" key="1">
    <source>
        <dbReference type="ARBA" id="ARBA00001971"/>
    </source>
</evidence>
<dbReference type="InterPro" id="IPR017972">
    <property type="entry name" value="Cyt_P450_CS"/>
</dbReference>
<dbReference type="InterPro" id="IPR036396">
    <property type="entry name" value="Cyt_P450_sf"/>
</dbReference>
<keyword evidence="5 9" id="KW-0560">Oxidoreductase</keyword>
<name>A0A067JQE1_JATCU</name>
<dbReference type="FunFam" id="1.10.630.10:FF:000043">
    <property type="entry name" value="Cytochrome P450 99A2"/>
    <property type="match status" value="1"/>
</dbReference>
<dbReference type="PANTHER" id="PTHR47955:SF8">
    <property type="entry name" value="CYTOCHROME P450 71D11-LIKE"/>
    <property type="match status" value="1"/>
</dbReference>